<comment type="similarity">
    <text evidence="2 8">Belongs to the UDP-glucose/GDP-mannose dehydrogenase family.</text>
</comment>
<dbReference type="PIRSF" id="PIRSF000124">
    <property type="entry name" value="UDPglc_GDPman_dh"/>
    <property type="match status" value="1"/>
</dbReference>
<dbReference type="EMBL" id="LNYI01000008">
    <property type="protein sequence ID" value="KTD24788.1"/>
    <property type="molecule type" value="Genomic_DNA"/>
</dbReference>
<dbReference type="InterPro" id="IPR017476">
    <property type="entry name" value="UDP-Glc/GDP-Man"/>
</dbReference>
<keyword evidence="6 8" id="KW-0520">NAD</keyword>
<keyword evidence="14" id="KW-1185">Reference proteome</keyword>
<dbReference type="AlphaFoldDB" id="A0A0W0VWW5"/>
<comment type="pathway">
    <text evidence="1">Nucleotide-sugar biosynthesis; UDP-alpha-D-glucuronate biosynthesis; UDP-alpha-D-glucuronate from UDP-alpha-D-glucose: step 1/1.</text>
</comment>
<dbReference type="InterPro" id="IPR036220">
    <property type="entry name" value="UDP-Glc/GDP-Man_DH_C_sf"/>
</dbReference>
<feature type="binding site" evidence="11">
    <location>
        <position position="268"/>
    </location>
    <ligand>
        <name>NAD(+)</name>
        <dbReference type="ChEBI" id="CHEBI:57540"/>
    </ligand>
</feature>
<evidence type="ECO:0000256" key="2">
    <source>
        <dbReference type="ARBA" id="ARBA00006601"/>
    </source>
</evidence>
<accession>A0A0W0VWW5</accession>
<dbReference type="GO" id="GO:0006065">
    <property type="term" value="P:UDP-glucuronate biosynthetic process"/>
    <property type="evidence" value="ECO:0007669"/>
    <property type="project" value="UniProtKB-UniPathway"/>
</dbReference>
<dbReference type="PANTHER" id="PTHR43750">
    <property type="entry name" value="UDP-GLUCOSE 6-DEHYDROGENASE TUAD"/>
    <property type="match status" value="1"/>
</dbReference>
<evidence type="ECO:0000256" key="9">
    <source>
        <dbReference type="PIRSR" id="PIRSR500134-1"/>
    </source>
</evidence>
<comment type="caution">
    <text evidence="13">The sequence shown here is derived from an EMBL/GenBank/DDBJ whole genome shotgun (WGS) entry which is preliminary data.</text>
</comment>
<feature type="active site" description="Nucleophile" evidence="9">
    <location>
        <position position="265"/>
    </location>
</feature>
<dbReference type="InterPro" id="IPR008927">
    <property type="entry name" value="6-PGluconate_DH-like_C_sf"/>
</dbReference>
<dbReference type="InterPro" id="IPR001732">
    <property type="entry name" value="UDP-Glc/GDP-Man_DH_N"/>
</dbReference>
<feature type="binding site" evidence="10">
    <location>
        <begin position="154"/>
        <end position="157"/>
    </location>
    <ligand>
        <name>substrate</name>
    </ligand>
</feature>
<dbReference type="SMART" id="SM00984">
    <property type="entry name" value="UDPG_MGDP_dh_C"/>
    <property type="match status" value="1"/>
</dbReference>
<feature type="binding site" evidence="11">
    <location>
        <position position="35"/>
    </location>
    <ligand>
        <name>NAD(+)</name>
        <dbReference type="ChEBI" id="CHEBI:57540"/>
    </ligand>
</feature>
<feature type="binding site" evidence="11">
    <location>
        <position position="30"/>
    </location>
    <ligand>
        <name>NAD(+)</name>
        <dbReference type="ChEBI" id="CHEBI:57540"/>
    </ligand>
</feature>
<evidence type="ECO:0000256" key="3">
    <source>
        <dbReference type="ARBA" id="ARBA00012954"/>
    </source>
</evidence>
<dbReference type="EC" id="1.1.1.22" evidence="3 8"/>
<dbReference type="InterPro" id="IPR036291">
    <property type="entry name" value="NAD(P)-bd_dom_sf"/>
</dbReference>
<evidence type="ECO:0000256" key="7">
    <source>
        <dbReference type="ARBA" id="ARBA00047473"/>
    </source>
</evidence>
<evidence type="ECO:0000256" key="5">
    <source>
        <dbReference type="ARBA" id="ARBA00023002"/>
    </source>
</evidence>
<name>A0A0W0VWW5_9GAMM</name>
<dbReference type="eggNOG" id="COG1004">
    <property type="taxonomic scope" value="Bacteria"/>
</dbReference>
<proteinExistence type="inferred from homology"/>
<dbReference type="Gene3D" id="1.20.5.100">
    <property type="entry name" value="Cytochrome c1, transmembrane anchor, C-terminal"/>
    <property type="match status" value="1"/>
</dbReference>
<feature type="binding site" evidence="10">
    <location>
        <position position="262"/>
    </location>
    <ligand>
        <name>substrate</name>
    </ligand>
</feature>
<dbReference type="PANTHER" id="PTHR43750:SF3">
    <property type="entry name" value="UDP-GLUCOSE 6-DEHYDROGENASE TUAD"/>
    <property type="match status" value="1"/>
</dbReference>
<feature type="binding site" evidence="10">
    <location>
        <position position="326"/>
    </location>
    <ligand>
        <name>substrate</name>
    </ligand>
</feature>
<evidence type="ECO:0000256" key="11">
    <source>
        <dbReference type="PIRSR" id="PIRSR500134-3"/>
    </source>
</evidence>
<feature type="binding site" evidence="11">
    <location>
        <position position="120"/>
    </location>
    <ligand>
        <name>NAD(+)</name>
        <dbReference type="ChEBI" id="CHEBI:57540"/>
    </ligand>
</feature>
<dbReference type="GO" id="GO:0051287">
    <property type="term" value="F:NAD binding"/>
    <property type="evidence" value="ECO:0007669"/>
    <property type="project" value="InterPro"/>
</dbReference>
<evidence type="ECO:0000313" key="13">
    <source>
        <dbReference type="EMBL" id="KTD24788.1"/>
    </source>
</evidence>
<sequence length="449" mass="49506">MIISVYGAGYVGLVSAVCLAKLGYQVICADIDEHKIHMLLEGKCPIYEDGLPELLEEQLNKRLMFTNNLVEAIKKAEIHIIATGTPSLPDGSADLSQVFAVATMIAQEADIDGILVIKSTVPVRTGDAVQTHVEEELLRGGKTIKLAVCANPEFLREGTAVYDFLHADRIVIGGEDKKALDVLKRIYQPLVDKGIPLLCMNRRSAELTKYASNAMLALRISFINYISQLAEALDANVDEIRQGIGFDHRIGPHFLFPGIGYGGSCFPKDVRALIQIAKSIDMNVDFLEAIENVNQWQKDWVFKQVSKHFHHNLKGLTIGLWGLSFKPGTDDLREASSLVIIDSLLCAGVQLRVYDPVAMPAAKKILEGTIIWCESAEEVLDGGVDALVIATEWLEFKNFCLRTLKDKLGKAPLIDGRNCFDLSKVAFAGLSYYSVGRPLVMDGQQMRSR</sequence>
<keyword evidence="5 8" id="KW-0560">Oxidoreductase</keyword>
<dbReference type="RefSeq" id="WP_028372878.1">
    <property type="nucleotide sequence ID" value="NZ_CAAAJD010000008.1"/>
</dbReference>
<dbReference type="GO" id="GO:0000271">
    <property type="term" value="P:polysaccharide biosynthetic process"/>
    <property type="evidence" value="ECO:0007669"/>
    <property type="project" value="InterPro"/>
</dbReference>
<dbReference type="PATRIC" id="fig|45067.4.peg.370"/>
<feature type="binding site" evidence="11">
    <location>
        <position position="333"/>
    </location>
    <ligand>
        <name>NAD(+)</name>
        <dbReference type="ChEBI" id="CHEBI:57540"/>
    </ligand>
</feature>
<dbReference type="Pfam" id="PF03720">
    <property type="entry name" value="UDPG_MGDP_dh_C"/>
    <property type="match status" value="1"/>
</dbReference>
<dbReference type="SUPFAM" id="SSF48179">
    <property type="entry name" value="6-phosphogluconate dehydrogenase C-terminal domain-like"/>
    <property type="match status" value="1"/>
</dbReference>
<dbReference type="Gene3D" id="3.40.50.720">
    <property type="entry name" value="NAD(P)-binding Rossmann-like Domain"/>
    <property type="match status" value="2"/>
</dbReference>
<dbReference type="STRING" id="45067.Llan_0350"/>
<dbReference type="Pfam" id="PF00984">
    <property type="entry name" value="UDPG_MGDP_dh"/>
    <property type="match status" value="1"/>
</dbReference>
<feature type="binding site" evidence="10">
    <location>
        <begin position="254"/>
        <end position="258"/>
    </location>
    <ligand>
        <name>substrate</name>
    </ligand>
</feature>
<evidence type="ECO:0000256" key="8">
    <source>
        <dbReference type="PIRNR" id="PIRNR000124"/>
    </source>
</evidence>
<feature type="binding site" evidence="11">
    <location>
        <position position="85"/>
    </location>
    <ligand>
        <name>NAD(+)</name>
        <dbReference type="ChEBI" id="CHEBI:57540"/>
    </ligand>
</feature>
<evidence type="ECO:0000256" key="1">
    <source>
        <dbReference type="ARBA" id="ARBA00004701"/>
    </source>
</evidence>
<feature type="binding site" evidence="11">
    <location>
        <position position="157"/>
    </location>
    <ligand>
        <name>NAD(+)</name>
        <dbReference type="ChEBI" id="CHEBI:57540"/>
    </ligand>
</feature>
<evidence type="ECO:0000313" key="14">
    <source>
        <dbReference type="Proteomes" id="UP000054869"/>
    </source>
</evidence>
<evidence type="ECO:0000256" key="4">
    <source>
        <dbReference type="ARBA" id="ARBA00015132"/>
    </source>
</evidence>
<dbReference type="NCBIfam" id="TIGR03026">
    <property type="entry name" value="NDP-sugDHase"/>
    <property type="match status" value="1"/>
</dbReference>
<gene>
    <name evidence="13" type="primary">ugd</name>
    <name evidence="13" type="ORF">Llan_0350</name>
</gene>
<dbReference type="GO" id="GO:0003979">
    <property type="term" value="F:UDP-glucose 6-dehydrogenase activity"/>
    <property type="evidence" value="ECO:0007669"/>
    <property type="project" value="UniProtKB-EC"/>
</dbReference>
<reference evidence="13 14" key="1">
    <citation type="submission" date="2015-11" db="EMBL/GenBank/DDBJ databases">
        <title>Genomic analysis of 38 Legionella species identifies large and diverse effector repertoires.</title>
        <authorList>
            <person name="Burstein D."/>
            <person name="Amaro F."/>
            <person name="Zusman T."/>
            <person name="Lifshitz Z."/>
            <person name="Cohen O."/>
            <person name="Gilbert J.A."/>
            <person name="Pupko T."/>
            <person name="Shuman H.A."/>
            <person name="Segal G."/>
        </authorList>
    </citation>
    <scope>NUCLEOTIDE SEQUENCE [LARGE SCALE GENOMIC DNA]</scope>
    <source>
        <strain evidence="13 14">ATCC 49751</strain>
    </source>
</reference>
<dbReference type="SUPFAM" id="SSF51735">
    <property type="entry name" value="NAD(P)-binding Rossmann-fold domains"/>
    <property type="match status" value="1"/>
</dbReference>
<dbReference type="InterPro" id="IPR014027">
    <property type="entry name" value="UDP-Glc/GDP-Man_DH_C"/>
</dbReference>
<dbReference type="InterPro" id="IPR028357">
    <property type="entry name" value="UDPglc_DH_bac"/>
</dbReference>
<organism evidence="13 14">
    <name type="scientific">Legionella lansingensis</name>
    <dbReference type="NCBI Taxonomy" id="45067"/>
    <lineage>
        <taxon>Bacteria</taxon>
        <taxon>Pseudomonadati</taxon>
        <taxon>Pseudomonadota</taxon>
        <taxon>Gammaproteobacteria</taxon>
        <taxon>Legionellales</taxon>
        <taxon>Legionellaceae</taxon>
        <taxon>Legionella</taxon>
    </lineage>
</organism>
<dbReference type="InterPro" id="IPR014026">
    <property type="entry name" value="UDP-Glc/GDP-Man_DH_dimer"/>
</dbReference>
<evidence type="ECO:0000256" key="6">
    <source>
        <dbReference type="ARBA" id="ARBA00023027"/>
    </source>
</evidence>
<evidence type="ECO:0000259" key="12">
    <source>
        <dbReference type="SMART" id="SM00984"/>
    </source>
</evidence>
<dbReference type="OrthoDB" id="9803238at2"/>
<protein>
    <recommendedName>
        <fullName evidence="4 8">UDP-glucose 6-dehydrogenase</fullName>
        <ecNumber evidence="3 8">1.1.1.22</ecNumber>
    </recommendedName>
</protein>
<feature type="binding site" evidence="10">
    <location>
        <position position="209"/>
    </location>
    <ligand>
        <name>substrate</name>
    </ligand>
</feature>
<dbReference type="Pfam" id="PF03721">
    <property type="entry name" value="UDPG_MGDP_dh_N"/>
    <property type="match status" value="1"/>
</dbReference>
<comment type="catalytic activity">
    <reaction evidence="7 8">
        <text>UDP-alpha-D-glucose + 2 NAD(+) + H2O = UDP-alpha-D-glucuronate + 2 NADH + 3 H(+)</text>
        <dbReference type="Rhea" id="RHEA:23596"/>
        <dbReference type="ChEBI" id="CHEBI:15377"/>
        <dbReference type="ChEBI" id="CHEBI:15378"/>
        <dbReference type="ChEBI" id="CHEBI:57540"/>
        <dbReference type="ChEBI" id="CHEBI:57945"/>
        <dbReference type="ChEBI" id="CHEBI:58052"/>
        <dbReference type="ChEBI" id="CHEBI:58885"/>
        <dbReference type="EC" id="1.1.1.22"/>
    </reaction>
</comment>
<dbReference type="UniPathway" id="UPA00038">
    <property type="reaction ID" value="UER00491"/>
</dbReference>
<dbReference type="SUPFAM" id="SSF52413">
    <property type="entry name" value="UDP-glucose/GDP-mannose dehydrogenase C-terminal domain"/>
    <property type="match status" value="1"/>
</dbReference>
<feature type="domain" description="UDP-glucose/GDP-mannose dehydrogenase C-terminal" evidence="12">
    <location>
        <begin position="319"/>
        <end position="422"/>
    </location>
</feature>
<evidence type="ECO:0000256" key="10">
    <source>
        <dbReference type="PIRSR" id="PIRSR500134-2"/>
    </source>
</evidence>
<dbReference type="PIRSF" id="PIRSF500134">
    <property type="entry name" value="UDPglc_DH_bac"/>
    <property type="match status" value="1"/>
</dbReference>
<dbReference type="Proteomes" id="UP000054869">
    <property type="component" value="Unassembled WGS sequence"/>
</dbReference>